<comment type="caution">
    <text evidence="1">The sequence shown here is derived from an EMBL/GenBank/DDBJ whole genome shotgun (WGS) entry which is preliminary data.</text>
</comment>
<evidence type="ECO:0008006" key="3">
    <source>
        <dbReference type="Google" id="ProtNLM"/>
    </source>
</evidence>
<dbReference type="RefSeq" id="WP_284296041.1">
    <property type="nucleotide sequence ID" value="NZ_BSSV01000001.1"/>
</dbReference>
<organism evidence="1 2">
    <name type="scientific">Thalassotalea loyana</name>
    <dbReference type="NCBI Taxonomy" id="280483"/>
    <lineage>
        <taxon>Bacteria</taxon>
        <taxon>Pseudomonadati</taxon>
        <taxon>Pseudomonadota</taxon>
        <taxon>Gammaproteobacteria</taxon>
        <taxon>Alteromonadales</taxon>
        <taxon>Colwelliaceae</taxon>
        <taxon>Thalassotalea</taxon>
    </lineage>
</organism>
<dbReference type="EMBL" id="BSSV01000001">
    <property type="protein sequence ID" value="GLX84457.1"/>
    <property type="molecule type" value="Genomic_DNA"/>
</dbReference>
<reference evidence="1 2" key="1">
    <citation type="submission" date="2023-03" db="EMBL/GenBank/DDBJ databases">
        <title>Thalassotalea loyana LMG 22536T draft genome sequence.</title>
        <authorList>
            <person name="Sawabe T."/>
        </authorList>
    </citation>
    <scope>NUCLEOTIDE SEQUENCE [LARGE SCALE GENOMIC DNA]</scope>
    <source>
        <strain evidence="1 2">LMG 22536</strain>
    </source>
</reference>
<evidence type="ECO:0000313" key="1">
    <source>
        <dbReference type="EMBL" id="GLX84457.1"/>
    </source>
</evidence>
<keyword evidence="2" id="KW-1185">Reference proteome</keyword>
<dbReference type="Proteomes" id="UP001157134">
    <property type="component" value="Unassembled WGS sequence"/>
</dbReference>
<sequence>MLDNARYIKIDDWFFEIKMVKAIKVDEFGQPYSAVANCNINGDQMYIDGLMTKDEEKFSKDDVNAFLKFCQKLGIDSVTYHRMKDGSPVLREMKHEEQVKVGTKKAS</sequence>
<gene>
    <name evidence="1" type="ORF">tloyanaT_07090</name>
</gene>
<proteinExistence type="predicted"/>
<evidence type="ECO:0000313" key="2">
    <source>
        <dbReference type="Proteomes" id="UP001157134"/>
    </source>
</evidence>
<name>A0ABQ6H9Z9_9GAMM</name>
<protein>
    <recommendedName>
        <fullName evidence="3">Phage protein</fullName>
    </recommendedName>
</protein>
<accession>A0ABQ6H9Z9</accession>